<dbReference type="EMBL" id="KB467965">
    <property type="protein sequence ID" value="PCH39204.1"/>
    <property type="molecule type" value="Genomic_DNA"/>
</dbReference>
<keyword evidence="2" id="KW-0378">Hydrolase</keyword>
<protein>
    <recommendedName>
        <fullName evidence="3">Amidase domain-containing protein</fullName>
    </recommendedName>
</protein>
<dbReference type="AlphaFoldDB" id="A0A2H3JRB2"/>
<dbReference type="Proteomes" id="UP000218811">
    <property type="component" value="Unassembled WGS sequence"/>
</dbReference>
<comment type="similarity">
    <text evidence="1">Belongs to the amidase family.</text>
</comment>
<proteinExistence type="inferred from homology"/>
<dbReference type="InterPro" id="IPR036928">
    <property type="entry name" value="AS_sf"/>
</dbReference>
<dbReference type="GO" id="GO:0016787">
    <property type="term" value="F:hydrolase activity"/>
    <property type="evidence" value="ECO:0007669"/>
    <property type="project" value="UniProtKB-KW"/>
</dbReference>
<feature type="domain" description="Amidase" evidence="3">
    <location>
        <begin position="17"/>
        <end position="62"/>
    </location>
</feature>
<sequence length="281" mass="30366">MPTLEINVMAFARKRPETYNFVFGRTVNSANRNLTSRGSSGGEGALMHLKGSPLGVGSDVGGKKWDEEAYALSEHGGGGKLYFAIMWDGRIIACLLVAAHIFLHRADAISVVDWEPLKYLELANAISAIWKAGSGDDLKATKAATGEPIICTMRFTKTRSRSVHGFAKSQSNSPGLASAFAVLFYGERDASSLGHAGAGKFWSDVWLLNKDAAAEDGEAGWAWQKVDVPAQDVADRAATPEGRGWFASTEVVDNGRSRVFMHGGLLSSNERSNELWELQIE</sequence>
<evidence type="ECO:0000259" key="3">
    <source>
        <dbReference type="Pfam" id="PF01425"/>
    </source>
</evidence>
<dbReference type="InterPro" id="IPR023631">
    <property type="entry name" value="Amidase_dom"/>
</dbReference>
<dbReference type="PANTHER" id="PTHR46072">
    <property type="entry name" value="AMIDASE-RELATED-RELATED"/>
    <property type="match status" value="1"/>
</dbReference>
<keyword evidence="5" id="KW-1185">Reference proteome</keyword>
<evidence type="ECO:0000256" key="2">
    <source>
        <dbReference type="ARBA" id="ARBA00022801"/>
    </source>
</evidence>
<evidence type="ECO:0000313" key="4">
    <source>
        <dbReference type="EMBL" id="PCH39204.1"/>
    </source>
</evidence>
<dbReference type="STRING" id="742152.A0A2H3JRB2"/>
<dbReference type="OrthoDB" id="10250130at2759"/>
<gene>
    <name evidence="4" type="ORF">WOLCODRAFT_167850</name>
</gene>
<reference evidence="4 5" key="1">
    <citation type="journal article" date="2012" name="Science">
        <title>The Paleozoic origin of enzymatic lignin decomposition reconstructed from 31 fungal genomes.</title>
        <authorList>
            <person name="Floudas D."/>
            <person name="Binder M."/>
            <person name="Riley R."/>
            <person name="Barry K."/>
            <person name="Blanchette R.A."/>
            <person name="Henrissat B."/>
            <person name="Martinez A.T."/>
            <person name="Otillar R."/>
            <person name="Spatafora J.W."/>
            <person name="Yadav J.S."/>
            <person name="Aerts A."/>
            <person name="Benoit I."/>
            <person name="Boyd A."/>
            <person name="Carlson A."/>
            <person name="Copeland A."/>
            <person name="Coutinho P.M."/>
            <person name="de Vries R.P."/>
            <person name="Ferreira P."/>
            <person name="Findley K."/>
            <person name="Foster B."/>
            <person name="Gaskell J."/>
            <person name="Glotzer D."/>
            <person name="Gorecki P."/>
            <person name="Heitman J."/>
            <person name="Hesse C."/>
            <person name="Hori C."/>
            <person name="Igarashi K."/>
            <person name="Jurgens J.A."/>
            <person name="Kallen N."/>
            <person name="Kersten P."/>
            <person name="Kohler A."/>
            <person name="Kuees U."/>
            <person name="Kumar T.K.A."/>
            <person name="Kuo A."/>
            <person name="LaButti K."/>
            <person name="Larrondo L.F."/>
            <person name="Lindquist E."/>
            <person name="Ling A."/>
            <person name="Lombard V."/>
            <person name="Lucas S."/>
            <person name="Lundell T."/>
            <person name="Martin R."/>
            <person name="McLaughlin D.J."/>
            <person name="Morgenstern I."/>
            <person name="Morin E."/>
            <person name="Murat C."/>
            <person name="Nagy L.G."/>
            <person name="Nolan M."/>
            <person name="Ohm R.A."/>
            <person name="Patyshakuliyeva A."/>
            <person name="Rokas A."/>
            <person name="Ruiz-Duenas F.J."/>
            <person name="Sabat G."/>
            <person name="Salamov A."/>
            <person name="Samejima M."/>
            <person name="Schmutz J."/>
            <person name="Slot J.C."/>
            <person name="St John F."/>
            <person name="Stenlid J."/>
            <person name="Sun H."/>
            <person name="Sun S."/>
            <person name="Syed K."/>
            <person name="Tsang A."/>
            <person name="Wiebenga A."/>
            <person name="Young D."/>
            <person name="Pisabarro A."/>
            <person name="Eastwood D.C."/>
            <person name="Martin F."/>
            <person name="Cullen D."/>
            <person name="Grigoriev I.V."/>
            <person name="Hibbett D.S."/>
        </authorList>
    </citation>
    <scope>NUCLEOTIDE SEQUENCE [LARGE SCALE GENOMIC DNA]</scope>
    <source>
        <strain evidence="4 5">MD-104</strain>
    </source>
</reference>
<dbReference type="PANTHER" id="PTHR46072:SF11">
    <property type="entry name" value="AMIDASE-RELATED"/>
    <property type="match status" value="1"/>
</dbReference>
<dbReference type="Gene3D" id="3.90.1300.10">
    <property type="entry name" value="Amidase signature (AS) domain"/>
    <property type="match status" value="1"/>
</dbReference>
<name>A0A2H3JRB2_WOLCO</name>
<dbReference type="SUPFAM" id="SSF75304">
    <property type="entry name" value="Amidase signature (AS) enzymes"/>
    <property type="match status" value="1"/>
</dbReference>
<evidence type="ECO:0000313" key="5">
    <source>
        <dbReference type="Proteomes" id="UP000218811"/>
    </source>
</evidence>
<accession>A0A2H3JRB2</accession>
<dbReference type="Pfam" id="PF01425">
    <property type="entry name" value="Amidase"/>
    <property type="match status" value="1"/>
</dbReference>
<evidence type="ECO:0000256" key="1">
    <source>
        <dbReference type="ARBA" id="ARBA00009199"/>
    </source>
</evidence>
<organism evidence="4 5">
    <name type="scientific">Wolfiporia cocos (strain MD-104)</name>
    <name type="common">Brown rot fungus</name>
    <dbReference type="NCBI Taxonomy" id="742152"/>
    <lineage>
        <taxon>Eukaryota</taxon>
        <taxon>Fungi</taxon>
        <taxon>Dikarya</taxon>
        <taxon>Basidiomycota</taxon>
        <taxon>Agaricomycotina</taxon>
        <taxon>Agaricomycetes</taxon>
        <taxon>Polyporales</taxon>
        <taxon>Phaeolaceae</taxon>
        <taxon>Wolfiporia</taxon>
    </lineage>
</organism>